<feature type="domain" description="Helicase ATP-binding" evidence="10">
    <location>
        <begin position="14"/>
        <end position="189"/>
    </location>
</feature>
<dbReference type="InterPro" id="IPR011545">
    <property type="entry name" value="DEAD/DEAH_box_helicase_dom"/>
</dbReference>
<feature type="region of interest" description="Disordered" evidence="9">
    <location>
        <begin position="291"/>
        <end position="364"/>
    </location>
</feature>
<organism evidence="12">
    <name type="scientific">Blastocystis hominis</name>
    <dbReference type="NCBI Taxonomy" id="12968"/>
    <lineage>
        <taxon>Eukaryota</taxon>
        <taxon>Sar</taxon>
        <taxon>Stramenopiles</taxon>
        <taxon>Bigyra</taxon>
        <taxon>Opalozoa</taxon>
        <taxon>Opalinata</taxon>
        <taxon>Blastocystidae</taxon>
        <taxon>Blastocystis</taxon>
    </lineage>
</organism>
<dbReference type="GO" id="GO:0005829">
    <property type="term" value="C:cytosol"/>
    <property type="evidence" value="ECO:0007669"/>
    <property type="project" value="TreeGrafter"/>
</dbReference>
<evidence type="ECO:0000256" key="4">
    <source>
        <dbReference type="ARBA" id="ARBA00022806"/>
    </source>
</evidence>
<dbReference type="PANTHER" id="PTHR47959:SF21">
    <property type="entry name" value="DEAD-BOX HELICASE 56"/>
    <property type="match status" value="1"/>
</dbReference>
<dbReference type="InterPro" id="IPR027417">
    <property type="entry name" value="P-loop_NTPase"/>
</dbReference>
<evidence type="ECO:0000256" key="7">
    <source>
        <dbReference type="ARBA" id="ARBA00038041"/>
    </source>
</evidence>
<dbReference type="InParanoid" id="D8M7Y3"/>
<feature type="compositionally biased region" description="Acidic residues" evidence="9">
    <location>
        <begin position="311"/>
        <end position="326"/>
    </location>
</feature>
<feature type="compositionally biased region" description="Basic and acidic residues" evidence="9">
    <location>
        <begin position="524"/>
        <end position="544"/>
    </location>
</feature>
<dbReference type="SMART" id="SM00490">
    <property type="entry name" value="HELICc"/>
    <property type="match status" value="1"/>
</dbReference>
<dbReference type="EC" id="3.6.4.13" evidence="1"/>
<keyword evidence="13" id="KW-1185">Reference proteome</keyword>
<keyword evidence="4" id="KW-0347">Helicase</keyword>
<dbReference type="RefSeq" id="XP_012898220.1">
    <property type="nucleotide sequence ID" value="XM_013042766.1"/>
</dbReference>
<dbReference type="OMA" id="SRCHVIN"/>
<protein>
    <recommendedName>
        <fullName evidence="1">RNA helicase</fullName>
        <ecNumber evidence="1">3.6.4.13</ecNumber>
    </recommendedName>
</protein>
<dbReference type="GO" id="GO:0003724">
    <property type="term" value="F:RNA helicase activity"/>
    <property type="evidence" value="ECO:0007669"/>
    <property type="project" value="UniProtKB-EC"/>
</dbReference>
<dbReference type="InterPro" id="IPR001650">
    <property type="entry name" value="Helicase_C-like"/>
</dbReference>
<evidence type="ECO:0000256" key="9">
    <source>
        <dbReference type="SAM" id="MobiDB-lite"/>
    </source>
</evidence>
<dbReference type="CDD" id="cd18787">
    <property type="entry name" value="SF2_C_DEAD"/>
    <property type="match status" value="1"/>
</dbReference>
<dbReference type="EMBL" id="FN668683">
    <property type="protein sequence ID" value="CBK24172.2"/>
    <property type="molecule type" value="Genomic_DNA"/>
</dbReference>
<evidence type="ECO:0000256" key="6">
    <source>
        <dbReference type="ARBA" id="ARBA00022884"/>
    </source>
</evidence>
<proteinExistence type="inferred from homology"/>
<dbReference type="OrthoDB" id="1191041at2759"/>
<dbReference type="AlphaFoldDB" id="D8M7Y3"/>
<dbReference type="GO" id="GO:0005524">
    <property type="term" value="F:ATP binding"/>
    <property type="evidence" value="ECO:0007669"/>
    <property type="project" value="UniProtKB-KW"/>
</dbReference>
<evidence type="ECO:0000256" key="1">
    <source>
        <dbReference type="ARBA" id="ARBA00012552"/>
    </source>
</evidence>
<evidence type="ECO:0000313" key="13">
    <source>
        <dbReference type="Proteomes" id="UP000008312"/>
    </source>
</evidence>
<reference evidence="12" key="1">
    <citation type="submission" date="2010-02" db="EMBL/GenBank/DDBJ databases">
        <title>Sequencing and annotation of the Blastocystis hominis genome.</title>
        <authorList>
            <person name="Wincker P."/>
        </authorList>
    </citation>
    <scope>NUCLEOTIDE SEQUENCE</scope>
    <source>
        <strain evidence="12">Singapore isolate B</strain>
    </source>
</reference>
<dbReference type="SUPFAM" id="SSF52540">
    <property type="entry name" value="P-loop containing nucleoside triphosphate hydrolases"/>
    <property type="match status" value="2"/>
</dbReference>
<evidence type="ECO:0000259" key="11">
    <source>
        <dbReference type="PROSITE" id="PS51194"/>
    </source>
</evidence>
<evidence type="ECO:0000313" key="12">
    <source>
        <dbReference type="EMBL" id="CBK24172.2"/>
    </source>
</evidence>
<sequence>MGYVHPTLVQEQSIPLILSGKDVLIKARTGSGKTVAYAIPTLQKLLSITNTTDGIKAVILVPSKELCVQTYECFRSLSRYCSNVINVVSLHLSSADQQKGYLNEYTDVVISTPKMLLNHLKLYSDNILKNIHTFIVDEADLLLSYGYKEDMNKVVERIPATCQNIILSATLNEEVSLLKQKLLHNCVTVKLEEENTNLNEFFIEVSEEKKALLLYALLRLHILKGKVIIFVDSLNFGYFLSIFLERFSMKSVVLNNELPALSRNNIIHQFNRGMYDYLIATDEGLAQSIPENSEKEENGGNSGTNAKEDAELLGDSENEKDEDSEIEKDVDSEIEKDDSDDFDLEDSSEPEKETEETQNDEYNVSRGIDFENVAAVINYSMPASVSHYVHRIGRTARAGNLGTALSFIVPTSDKDQRILAEIQKYNPPRDGHPVPQRLPFDISQIESFSYRRVEGVKRGITPNLIRNTRMMQLRKEALNSSKLKMHFEDNPHELELLQHGLSKQLVRPIAYLRDIPDYLIPDALKPKSNPEEAKRGHEEDEKNKEWKRKRVADPLHVAIKGRNNL</sequence>
<gene>
    <name evidence="12" type="ORF">GSBLH_T00003936001</name>
</gene>
<dbReference type="Gene3D" id="3.40.50.300">
    <property type="entry name" value="P-loop containing nucleotide triphosphate hydrolases"/>
    <property type="match status" value="2"/>
</dbReference>
<dbReference type="InterPro" id="IPR050079">
    <property type="entry name" value="DEAD_box_RNA_helicase"/>
</dbReference>
<dbReference type="PROSITE" id="PS51194">
    <property type="entry name" value="HELICASE_CTER"/>
    <property type="match status" value="1"/>
</dbReference>
<evidence type="ECO:0000256" key="8">
    <source>
        <dbReference type="ARBA" id="ARBA00047984"/>
    </source>
</evidence>
<dbReference type="Pfam" id="PF00270">
    <property type="entry name" value="DEAD"/>
    <property type="match status" value="1"/>
</dbReference>
<comment type="catalytic activity">
    <reaction evidence="8">
        <text>ATP + H2O = ADP + phosphate + H(+)</text>
        <dbReference type="Rhea" id="RHEA:13065"/>
        <dbReference type="ChEBI" id="CHEBI:15377"/>
        <dbReference type="ChEBI" id="CHEBI:15378"/>
        <dbReference type="ChEBI" id="CHEBI:30616"/>
        <dbReference type="ChEBI" id="CHEBI:43474"/>
        <dbReference type="ChEBI" id="CHEBI:456216"/>
        <dbReference type="EC" id="3.6.4.13"/>
    </reaction>
</comment>
<keyword evidence="6" id="KW-0694">RNA-binding</keyword>
<evidence type="ECO:0000259" key="10">
    <source>
        <dbReference type="PROSITE" id="PS51192"/>
    </source>
</evidence>
<feature type="compositionally biased region" description="Acidic residues" evidence="9">
    <location>
        <begin position="334"/>
        <end position="359"/>
    </location>
</feature>
<dbReference type="GO" id="GO:0003723">
    <property type="term" value="F:RNA binding"/>
    <property type="evidence" value="ECO:0007669"/>
    <property type="project" value="UniProtKB-KW"/>
</dbReference>
<dbReference type="GeneID" id="24920989"/>
<feature type="domain" description="Helicase C-terminal" evidence="11">
    <location>
        <begin position="197"/>
        <end position="446"/>
    </location>
</feature>
<dbReference type="PANTHER" id="PTHR47959">
    <property type="entry name" value="ATP-DEPENDENT RNA HELICASE RHLE-RELATED"/>
    <property type="match status" value="1"/>
</dbReference>
<dbReference type="CDD" id="cd17961">
    <property type="entry name" value="DEADc_DDX56"/>
    <property type="match status" value="1"/>
</dbReference>
<evidence type="ECO:0000256" key="2">
    <source>
        <dbReference type="ARBA" id="ARBA00022741"/>
    </source>
</evidence>
<dbReference type="FunCoup" id="D8M7Y3">
    <property type="interactions" value="25"/>
</dbReference>
<evidence type="ECO:0000256" key="5">
    <source>
        <dbReference type="ARBA" id="ARBA00022840"/>
    </source>
</evidence>
<name>D8M7Y3_BLAHO</name>
<comment type="similarity">
    <text evidence="7">Belongs to the DEAD box helicase family. DDX56/DBP9 subfamily.</text>
</comment>
<keyword evidence="2" id="KW-0547">Nucleotide-binding</keyword>
<dbReference type="InterPro" id="IPR014001">
    <property type="entry name" value="Helicase_ATP-bd"/>
</dbReference>
<dbReference type="Pfam" id="PF00271">
    <property type="entry name" value="Helicase_C"/>
    <property type="match status" value="1"/>
</dbReference>
<dbReference type="PROSITE" id="PS51192">
    <property type="entry name" value="HELICASE_ATP_BIND_1"/>
    <property type="match status" value="1"/>
</dbReference>
<dbReference type="GO" id="GO:0016787">
    <property type="term" value="F:hydrolase activity"/>
    <property type="evidence" value="ECO:0007669"/>
    <property type="project" value="UniProtKB-KW"/>
</dbReference>
<accession>D8M7Y3</accession>
<keyword evidence="5" id="KW-0067">ATP-binding</keyword>
<dbReference type="SMART" id="SM00487">
    <property type="entry name" value="DEXDc"/>
    <property type="match status" value="1"/>
</dbReference>
<evidence type="ECO:0000256" key="3">
    <source>
        <dbReference type="ARBA" id="ARBA00022801"/>
    </source>
</evidence>
<feature type="region of interest" description="Disordered" evidence="9">
    <location>
        <begin position="522"/>
        <end position="565"/>
    </location>
</feature>
<keyword evidence="3" id="KW-0378">Hydrolase</keyword>
<dbReference type="Proteomes" id="UP000008312">
    <property type="component" value="Unassembled WGS sequence"/>
</dbReference>